<evidence type="ECO:0000313" key="7">
    <source>
        <dbReference type="EMBL" id="KAG0558338.1"/>
    </source>
</evidence>
<gene>
    <name evidence="7" type="ORF">KC19_10G020500</name>
</gene>
<evidence type="ECO:0000256" key="5">
    <source>
        <dbReference type="SAM" id="MobiDB-lite"/>
    </source>
</evidence>
<comment type="caution">
    <text evidence="7">The sequence shown here is derived from an EMBL/GenBank/DDBJ whole genome shotgun (WGS) entry which is preliminary data.</text>
</comment>
<dbReference type="CDD" id="cd06093">
    <property type="entry name" value="PX_domain"/>
    <property type="match status" value="1"/>
</dbReference>
<feature type="compositionally biased region" description="Acidic residues" evidence="5">
    <location>
        <begin position="36"/>
        <end position="45"/>
    </location>
</feature>
<dbReference type="Gene3D" id="3.30.1520.10">
    <property type="entry name" value="Phox-like domain"/>
    <property type="match status" value="1"/>
</dbReference>
<reference evidence="7" key="1">
    <citation type="submission" date="2020-06" db="EMBL/GenBank/DDBJ databases">
        <title>WGS assembly of Ceratodon purpureus strain R40.</title>
        <authorList>
            <person name="Carey S.B."/>
            <person name="Jenkins J."/>
            <person name="Shu S."/>
            <person name="Lovell J.T."/>
            <person name="Sreedasyam A."/>
            <person name="Maumus F."/>
            <person name="Tiley G.P."/>
            <person name="Fernandez-Pozo N."/>
            <person name="Barry K."/>
            <person name="Chen C."/>
            <person name="Wang M."/>
            <person name="Lipzen A."/>
            <person name="Daum C."/>
            <person name="Saski C.A."/>
            <person name="Payton A.C."/>
            <person name="Mcbreen J.C."/>
            <person name="Conrad R.E."/>
            <person name="Kollar L.M."/>
            <person name="Olsson S."/>
            <person name="Huttunen S."/>
            <person name="Landis J.B."/>
            <person name="Wickett N.J."/>
            <person name="Johnson M.G."/>
            <person name="Rensing S.A."/>
            <person name="Grimwood J."/>
            <person name="Schmutz J."/>
            <person name="Mcdaniel S.F."/>
        </authorList>
    </citation>
    <scope>NUCLEOTIDE SEQUENCE</scope>
    <source>
        <strain evidence="7">R40</strain>
    </source>
</reference>
<evidence type="ECO:0000313" key="8">
    <source>
        <dbReference type="Proteomes" id="UP000822688"/>
    </source>
</evidence>
<evidence type="ECO:0000259" key="6">
    <source>
        <dbReference type="PROSITE" id="PS50195"/>
    </source>
</evidence>
<dbReference type="GO" id="GO:0035091">
    <property type="term" value="F:phosphatidylinositol binding"/>
    <property type="evidence" value="ECO:0007669"/>
    <property type="project" value="InterPro"/>
</dbReference>
<dbReference type="InterPro" id="IPR036871">
    <property type="entry name" value="PX_dom_sf"/>
</dbReference>
<evidence type="ECO:0000256" key="1">
    <source>
        <dbReference type="ARBA" id="ARBA00022723"/>
    </source>
</evidence>
<name>A0A8T0GKT5_CERPU</name>
<dbReference type="SMART" id="SM01175">
    <property type="entry name" value="DUF4206"/>
    <property type="match status" value="1"/>
</dbReference>
<keyword evidence="2" id="KW-0677">Repeat</keyword>
<evidence type="ECO:0000256" key="2">
    <source>
        <dbReference type="ARBA" id="ARBA00022737"/>
    </source>
</evidence>
<dbReference type="GO" id="GO:0008270">
    <property type="term" value="F:zinc ion binding"/>
    <property type="evidence" value="ECO:0007669"/>
    <property type="project" value="UniProtKB-KW"/>
</dbReference>
<organism evidence="7 8">
    <name type="scientific">Ceratodon purpureus</name>
    <name type="common">Fire moss</name>
    <name type="synonym">Dicranum purpureum</name>
    <dbReference type="NCBI Taxonomy" id="3225"/>
    <lineage>
        <taxon>Eukaryota</taxon>
        <taxon>Viridiplantae</taxon>
        <taxon>Streptophyta</taxon>
        <taxon>Embryophyta</taxon>
        <taxon>Bryophyta</taxon>
        <taxon>Bryophytina</taxon>
        <taxon>Bryopsida</taxon>
        <taxon>Dicranidae</taxon>
        <taxon>Pseudoditrichales</taxon>
        <taxon>Ditrichaceae</taxon>
        <taxon>Ceratodon</taxon>
    </lineage>
</organism>
<dbReference type="EMBL" id="CM026431">
    <property type="protein sequence ID" value="KAG0558338.1"/>
    <property type="molecule type" value="Genomic_DNA"/>
</dbReference>
<evidence type="ECO:0000256" key="4">
    <source>
        <dbReference type="ARBA" id="ARBA00022833"/>
    </source>
</evidence>
<dbReference type="PROSITE" id="PS50195">
    <property type="entry name" value="PX"/>
    <property type="match status" value="1"/>
</dbReference>
<dbReference type="PANTHER" id="PTHR12326">
    <property type="entry name" value="PLECKSTRIN HOMOLOGY DOMAIN CONTAINING PROTEIN"/>
    <property type="match status" value="1"/>
</dbReference>
<dbReference type="GO" id="GO:0005768">
    <property type="term" value="C:endosome"/>
    <property type="evidence" value="ECO:0007669"/>
    <property type="project" value="UniProtKB-ARBA"/>
</dbReference>
<dbReference type="AlphaFoldDB" id="A0A8T0GKT5"/>
<keyword evidence="1" id="KW-0479">Metal-binding</keyword>
<dbReference type="InterPro" id="IPR051366">
    <property type="entry name" value="DEF8"/>
</dbReference>
<dbReference type="Pfam" id="PF00787">
    <property type="entry name" value="PX"/>
    <property type="match status" value="1"/>
</dbReference>
<keyword evidence="3" id="KW-0863">Zinc-finger</keyword>
<sequence length="998" mass="109182">MEDHQYAQAIELIDDVGLGISEDMVSQVKGTGRPDLDEDEEDESTDVAEQASLLSDCEEDYVSEVAVGSLSLIIPEGGAHDKSLRLEASNTGDRTVEVQVSPNEEISFGDGPLNLERPERGDSASPIVLTEERNILPWQTFPETSFLSESDEDVLFDPMPNAKVHSKQASIKPIEKSFGDGPMNVVHPTTADSLLPTFPSMLTAEVVEAVEENTQSLHTYSKTNFLSESDEDVPFDPRPDAKELFKQPSGMPVDNLGASAGKVFIPESREVMPQNLLSPKLDHVGGVMLGLGSKAGQDSGADRLEADSTSPVKLEMKETTRREGKVMRLGSKEAEELLQLDLTKMGRAILPSVKKGGTGAKSPKANGVGWGVDDLGPDELSRYVETLEVKETYLDTVLDMEDVLLDSDDNHRPHGFLPNKSMLANRVQRIERDGGLTASSSGVPWAVSNGSPHLSTNRLVEVAWVEVVGARQRRGGASFSERVVGVQEHTVYRILVRGTDGQEWEVERRYRDFVFLFQQLNRTFPAGNGVILPAPWDRVRAESRKLFGNTSPNVVEVRSALIQVCLQSLLQAGPPLSTASPFLRFLFPTTWSATQSTGLPRAASEDLQATGSHMSLDELGSEPALSPMSDTSSAVVDGDMEAKSGAQSVFGKTIRLKLEVHKKRPLAQQMQSQHHACAGCYRPLTFSVGLIPGLAQSFGFSGPRWCEYSGQLYCSSCHLNETAVIPAYVVQHWDFGLRPVSQLAKAYLDSIYDKPMLCVSAVNPYLYFRVPILVHLRETRKRLSKILACIRCPSRSRIHGMVGSRRYLLESNDFYALRDLTDLSKGAFAGLPAFMNTLLEKLTVHVKRECSICHEMGEPCGAAKFCRDPLDIIFPFQEDGVVRCVICQVPFHKVCFKLIKICPSCSGESSLDIVEISQTEERTSISDVDVSVLPSKSSADASLAPDGSALVDANRQSKIKIPGFLSGILTPKDSGIRETNPGRQDSVVLDMMSGPLEL</sequence>
<dbReference type="InterPro" id="IPR025258">
    <property type="entry name" value="RH_dom"/>
</dbReference>
<dbReference type="SMART" id="SM00312">
    <property type="entry name" value="PX"/>
    <property type="match status" value="1"/>
</dbReference>
<feature type="region of interest" description="Disordered" evidence="5">
    <location>
        <begin position="24"/>
        <end position="45"/>
    </location>
</feature>
<dbReference type="Pfam" id="PF13901">
    <property type="entry name" value="RH_dom"/>
    <property type="match status" value="1"/>
</dbReference>
<dbReference type="InterPro" id="IPR001683">
    <property type="entry name" value="PX_dom"/>
</dbReference>
<dbReference type="Proteomes" id="UP000822688">
    <property type="component" value="Chromosome 10"/>
</dbReference>
<accession>A0A8T0GKT5</accession>
<evidence type="ECO:0000256" key="3">
    <source>
        <dbReference type="ARBA" id="ARBA00022771"/>
    </source>
</evidence>
<feature type="domain" description="PX" evidence="6">
    <location>
        <begin position="470"/>
        <end position="593"/>
    </location>
</feature>
<keyword evidence="4" id="KW-0862">Zinc</keyword>
<dbReference type="SUPFAM" id="SSF64268">
    <property type="entry name" value="PX domain"/>
    <property type="match status" value="1"/>
</dbReference>
<dbReference type="PANTHER" id="PTHR12326:SF3">
    <property type="entry name" value="DIFFERENTIALLY EXPRESSED IN FDCP 8 HOMOLOG"/>
    <property type="match status" value="1"/>
</dbReference>
<keyword evidence="8" id="KW-1185">Reference proteome</keyword>
<proteinExistence type="predicted"/>
<protein>
    <recommendedName>
        <fullName evidence="6">PX domain-containing protein</fullName>
    </recommendedName>
</protein>